<dbReference type="Gene3D" id="2.60.40.1090">
    <property type="entry name" value="Fimbrial-type adhesion domain"/>
    <property type="match status" value="1"/>
</dbReference>
<reference evidence="5 6" key="1">
    <citation type="submission" date="2020-12" db="EMBL/GenBank/DDBJ databases">
        <title>Comparative genomic insights into the epidemiology and virulence of plant pathogenic Pseudomonads from Turkey.</title>
        <authorList>
            <person name="Dillon M."/>
            <person name="Ruiz-Bedoya T."/>
            <person name="Bendalovic-Torma C."/>
            <person name="Guttman K.M."/>
            <person name="Kwak H."/>
            <person name="Middleton M.A."/>
            <person name="Wang P.W."/>
            <person name="Horuz S."/>
            <person name="Aysan Y."/>
            <person name="Guttman D.S."/>
        </authorList>
    </citation>
    <scope>NUCLEOTIDE SEQUENCE [LARGE SCALE GENOMIC DNA]</scope>
    <source>
        <strain evidence="5 6">Marul_2_1</strain>
    </source>
</reference>
<evidence type="ECO:0000313" key="5">
    <source>
        <dbReference type="EMBL" id="MBI6635491.1"/>
    </source>
</evidence>
<name>A0ABS0V5C6_9PSED</name>
<dbReference type="InterPro" id="IPR000259">
    <property type="entry name" value="Adhesion_dom_fimbrial"/>
</dbReference>
<dbReference type="Proteomes" id="UP000607562">
    <property type="component" value="Unassembled WGS sequence"/>
</dbReference>
<dbReference type="PANTHER" id="PTHR33420">
    <property type="entry name" value="FIMBRIAL SUBUNIT ELFA-RELATED"/>
    <property type="match status" value="1"/>
</dbReference>
<sequence>MNSILNVRRSRSAIVCVGIWLFICGVAAEAGTLVDSVATSCTFSNGMGRPWSQVTPLTSNTPTGSVLWERAVALNANYNFAPAAGIAHELVSMGYWGPGTPLTDGIAPTNVDGIGLKIYVNSSDGQRRPLLQTPLPVAMEKERVQYDSSAAQTRGSTMVTNYMQQLILTVAPSQLPAGKLIVDRVAGSSRLALYAVDLPRGKAAFGSSVEVPTDNIPIGICRAPYLLMGPAAINMGNGGPIEIPNTCDVQTYQTIPVQLGRMSLNDFPQVGATSMPVHFAIELSQCAANAKPEITFTDKYGPPADPTILTLEPSVTSAQGFGIVMINELTHQVVRYDGAAYPMKRAGDGAKIPLSAHYVRQGQGEALKAGAANGAAEFTFTFP</sequence>
<dbReference type="InterPro" id="IPR008966">
    <property type="entry name" value="Adhesion_dom_sf"/>
</dbReference>
<proteinExistence type="inferred from homology"/>
<feature type="domain" description="Fimbrial-type adhesion" evidence="4">
    <location>
        <begin position="241"/>
        <end position="382"/>
    </location>
</feature>
<dbReference type="SUPFAM" id="SSF49401">
    <property type="entry name" value="Bacterial adhesins"/>
    <property type="match status" value="1"/>
</dbReference>
<evidence type="ECO:0000259" key="4">
    <source>
        <dbReference type="Pfam" id="PF00419"/>
    </source>
</evidence>
<evidence type="ECO:0000256" key="2">
    <source>
        <dbReference type="ARBA" id="ARBA00006671"/>
    </source>
</evidence>
<accession>A0ABS0V5C6</accession>
<evidence type="ECO:0000313" key="6">
    <source>
        <dbReference type="Proteomes" id="UP000607562"/>
    </source>
</evidence>
<dbReference type="EMBL" id="JAEILM010000082">
    <property type="protein sequence ID" value="MBI6635491.1"/>
    <property type="molecule type" value="Genomic_DNA"/>
</dbReference>
<organism evidence="5 6">
    <name type="scientific">Pseudomonas paralactis</name>
    <dbReference type="NCBI Taxonomy" id="1615673"/>
    <lineage>
        <taxon>Bacteria</taxon>
        <taxon>Pseudomonadati</taxon>
        <taxon>Pseudomonadota</taxon>
        <taxon>Gammaproteobacteria</taxon>
        <taxon>Pseudomonadales</taxon>
        <taxon>Pseudomonadaceae</taxon>
        <taxon>Pseudomonas</taxon>
    </lineage>
</organism>
<evidence type="ECO:0000256" key="3">
    <source>
        <dbReference type="ARBA" id="ARBA00023263"/>
    </source>
</evidence>
<comment type="caution">
    <text evidence="5">The sequence shown here is derived from an EMBL/GenBank/DDBJ whole genome shotgun (WGS) entry which is preliminary data.</text>
</comment>
<dbReference type="InterPro" id="IPR036937">
    <property type="entry name" value="Adhesion_dom_fimbrial_sf"/>
</dbReference>
<comment type="subcellular location">
    <subcellularLocation>
        <location evidence="1">Fimbrium</location>
    </subcellularLocation>
</comment>
<gene>
    <name evidence="5" type="ORF">YA0871_22775</name>
</gene>
<dbReference type="Pfam" id="PF00419">
    <property type="entry name" value="Fimbrial"/>
    <property type="match status" value="1"/>
</dbReference>
<dbReference type="PANTHER" id="PTHR33420:SF14">
    <property type="entry name" value="TYPE 1 FIMBRIN D-MANNOSE SPECIFIC ADHESIN"/>
    <property type="match status" value="1"/>
</dbReference>
<comment type="similarity">
    <text evidence="2">Belongs to the fimbrial protein family.</text>
</comment>
<evidence type="ECO:0000256" key="1">
    <source>
        <dbReference type="ARBA" id="ARBA00004561"/>
    </source>
</evidence>
<keyword evidence="6" id="KW-1185">Reference proteome</keyword>
<dbReference type="Gene3D" id="2.60.40.3310">
    <property type="match status" value="1"/>
</dbReference>
<protein>
    <submittedName>
        <fullName evidence="5">Type 1 fimbrial protein</fullName>
    </submittedName>
</protein>
<dbReference type="InterPro" id="IPR050263">
    <property type="entry name" value="Bact_Fimbrial_Adh_Pro"/>
</dbReference>
<keyword evidence="3" id="KW-0281">Fimbrium</keyword>